<gene>
    <name evidence="1" type="ORF">L6164_021504</name>
</gene>
<name>A0ACB9MYF3_BAUVA</name>
<protein>
    <submittedName>
        <fullName evidence="1">Uncharacterized protein</fullName>
    </submittedName>
</protein>
<proteinExistence type="predicted"/>
<evidence type="ECO:0000313" key="1">
    <source>
        <dbReference type="EMBL" id="KAI4329217.1"/>
    </source>
</evidence>
<evidence type="ECO:0000313" key="2">
    <source>
        <dbReference type="Proteomes" id="UP000828941"/>
    </source>
</evidence>
<reference evidence="1 2" key="1">
    <citation type="journal article" date="2022" name="DNA Res.">
        <title>Chromosomal-level genome assembly of the orchid tree Bauhinia variegata (Leguminosae; Cercidoideae) supports the allotetraploid origin hypothesis of Bauhinia.</title>
        <authorList>
            <person name="Zhong Y."/>
            <person name="Chen Y."/>
            <person name="Zheng D."/>
            <person name="Pang J."/>
            <person name="Liu Y."/>
            <person name="Luo S."/>
            <person name="Meng S."/>
            <person name="Qian L."/>
            <person name="Wei D."/>
            <person name="Dai S."/>
            <person name="Zhou R."/>
        </authorList>
    </citation>
    <scope>NUCLEOTIDE SEQUENCE [LARGE SCALE GENOMIC DNA]</scope>
    <source>
        <strain evidence="1">BV-YZ2020</strain>
    </source>
</reference>
<keyword evidence="2" id="KW-1185">Reference proteome</keyword>
<dbReference type="EMBL" id="CM039433">
    <property type="protein sequence ID" value="KAI4329217.1"/>
    <property type="molecule type" value="Genomic_DNA"/>
</dbReference>
<organism evidence="1 2">
    <name type="scientific">Bauhinia variegata</name>
    <name type="common">Purple orchid tree</name>
    <name type="synonym">Phanera variegata</name>
    <dbReference type="NCBI Taxonomy" id="167791"/>
    <lineage>
        <taxon>Eukaryota</taxon>
        <taxon>Viridiplantae</taxon>
        <taxon>Streptophyta</taxon>
        <taxon>Embryophyta</taxon>
        <taxon>Tracheophyta</taxon>
        <taxon>Spermatophyta</taxon>
        <taxon>Magnoliopsida</taxon>
        <taxon>eudicotyledons</taxon>
        <taxon>Gunneridae</taxon>
        <taxon>Pentapetalae</taxon>
        <taxon>rosids</taxon>
        <taxon>fabids</taxon>
        <taxon>Fabales</taxon>
        <taxon>Fabaceae</taxon>
        <taxon>Cercidoideae</taxon>
        <taxon>Cercideae</taxon>
        <taxon>Bauhiniinae</taxon>
        <taxon>Bauhinia</taxon>
    </lineage>
</organism>
<accession>A0ACB9MYF3</accession>
<sequence>MANICCSIELEPRTLNQGQLNQAREVAVQNLEASALFVEGMKEMDNEGEKLLECTEKEKARFADDKNCQCSCIAESPRQFDLKQPHSAPF</sequence>
<dbReference type="Proteomes" id="UP000828941">
    <property type="component" value="Chromosome 8"/>
</dbReference>
<comment type="caution">
    <text evidence="1">The sequence shown here is derived from an EMBL/GenBank/DDBJ whole genome shotgun (WGS) entry which is preliminary data.</text>
</comment>